<evidence type="ECO:0000256" key="1">
    <source>
        <dbReference type="SAM" id="MobiDB-lite"/>
    </source>
</evidence>
<evidence type="ECO:0000259" key="2">
    <source>
        <dbReference type="Pfam" id="PF12776"/>
    </source>
</evidence>
<feature type="region of interest" description="Disordered" evidence="1">
    <location>
        <begin position="280"/>
        <end position="318"/>
    </location>
</feature>
<reference evidence="4" key="1">
    <citation type="submission" date="2024-07" db="EMBL/GenBank/DDBJ databases">
        <title>Two chromosome-level genome assemblies of Korean endemic species Abeliophyllum distichum and Forsythia ovata (Oleaceae).</title>
        <authorList>
            <person name="Jang H."/>
        </authorList>
    </citation>
    <scope>NUCLEOTIDE SEQUENCE [LARGE SCALE GENOMIC DNA]</scope>
</reference>
<evidence type="ECO:0000313" key="3">
    <source>
        <dbReference type="EMBL" id="KAL2532203.1"/>
    </source>
</evidence>
<evidence type="ECO:0000313" key="4">
    <source>
        <dbReference type="Proteomes" id="UP001604336"/>
    </source>
</evidence>
<feature type="compositionally biased region" description="Basic and acidic residues" evidence="1">
    <location>
        <begin position="293"/>
        <end position="318"/>
    </location>
</feature>
<organism evidence="3 4">
    <name type="scientific">Abeliophyllum distichum</name>
    <dbReference type="NCBI Taxonomy" id="126358"/>
    <lineage>
        <taxon>Eukaryota</taxon>
        <taxon>Viridiplantae</taxon>
        <taxon>Streptophyta</taxon>
        <taxon>Embryophyta</taxon>
        <taxon>Tracheophyta</taxon>
        <taxon>Spermatophyta</taxon>
        <taxon>Magnoliopsida</taxon>
        <taxon>eudicotyledons</taxon>
        <taxon>Gunneridae</taxon>
        <taxon>Pentapetalae</taxon>
        <taxon>asterids</taxon>
        <taxon>lamiids</taxon>
        <taxon>Lamiales</taxon>
        <taxon>Oleaceae</taxon>
        <taxon>Forsythieae</taxon>
        <taxon>Abeliophyllum</taxon>
    </lineage>
</organism>
<comment type="caution">
    <text evidence="3">The sequence shown here is derived from an EMBL/GenBank/DDBJ whole genome shotgun (WGS) entry which is preliminary data.</text>
</comment>
<dbReference type="PANTHER" id="PTHR47584:SF14">
    <property type="entry name" value="L10-INTERACTING MYB DOMAIN-CONTAINING PROTEIN-LIKE"/>
    <property type="match status" value="1"/>
</dbReference>
<proteinExistence type="predicted"/>
<dbReference type="Gene3D" id="1.20.1440.340">
    <property type="match status" value="1"/>
</dbReference>
<protein>
    <submittedName>
        <fullName evidence="3">Myb DNA-bind 3 domain-containing protein</fullName>
    </submittedName>
</protein>
<dbReference type="EMBL" id="JBFOLK010000002">
    <property type="protein sequence ID" value="KAL2532203.1"/>
    <property type="molecule type" value="Genomic_DNA"/>
</dbReference>
<dbReference type="PANTHER" id="PTHR47584">
    <property type="match status" value="1"/>
</dbReference>
<gene>
    <name evidence="3" type="ORF">Adt_05554</name>
</gene>
<sequence>MFNELGIKFQIAMPTSIYPYGFILNLAKLPKLLSVGAINNFICRTRGSSDPGLAVKEFLHQEPYSAEDIEKITEEKLQVIFANSPSSLDVLRAAKHFKLHQRATHVYSEAKQNMGGHRGKTKEPMSWSDENEQAFIGILYDNVKSGKLQCSTFTKDEWGKINNDMIVVTKSDYGVERLKGKWNRLRKVHRLFSELLGHTGVTWDPNTNQVNAAEEVWQHFYTINKTEYRTFKKEGCKHYEVLGEIFGGTTATGGLGNASTQLPPTSDEERQLEDDFLTRGVHVHVDNDDDDEVKPMTRRRDDGTSNERRRKEPKISKSEKLEACMAQWSSTISMRNDETELRTLYLKEKLARMQGKSSTQSGDSEATSSDPYSNMVCLNILNIMEGVSNEVYMKAIKAFKDPDFRMSFVMMPEIRRGPILELL</sequence>
<accession>A0ABD1V6K6</accession>
<feature type="domain" description="Myb/SANT-like" evidence="2">
    <location>
        <begin position="126"/>
        <end position="219"/>
    </location>
</feature>
<dbReference type="Proteomes" id="UP001604336">
    <property type="component" value="Unassembled WGS sequence"/>
</dbReference>
<dbReference type="InterPro" id="IPR045026">
    <property type="entry name" value="LIMYB"/>
</dbReference>
<dbReference type="Pfam" id="PF12776">
    <property type="entry name" value="Myb_DNA-bind_3"/>
    <property type="match status" value="1"/>
</dbReference>
<dbReference type="InterPro" id="IPR024752">
    <property type="entry name" value="Myb/SANT-like_dom"/>
</dbReference>
<keyword evidence="4" id="KW-1185">Reference proteome</keyword>
<dbReference type="AlphaFoldDB" id="A0ABD1V6K6"/>
<name>A0ABD1V6K6_9LAMI</name>